<sequence>MEASFTGESHQPRAAAKTSCWKREDRIFQHAGQGSEKAAKYSVISPKQHLEAFSFGLVQMRRLLWGFQASINFGQGEREQEVAAGVAHPLGSFGYFQEINNN</sequence>
<keyword evidence="2" id="KW-1185">Reference proteome</keyword>
<dbReference type="InParanoid" id="A0A1D3D4X2"/>
<organism evidence="1 2">
    <name type="scientific">Cyclospora cayetanensis</name>
    <dbReference type="NCBI Taxonomy" id="88456"/>
    <lineage>
        <taxon>Eukaryota</taxon>
        <taxon>Sar</taxon>
        <taxon>Alveolata</taxon>
        <taxon>Apicomplexa</taxon>
        <taxon>Conoidasida</taxon>
        <taxon>Coccidia</taxon>
        <taxon>Eucoccidiorida</taxon>
        <taxon>Eimeriorina</taxon>
        <taxon>Eimeriidae</taxon>
        <taxon>Cyclospora</taxon>
    </lineage>
</organism>
<evidence type="ECO:0000313" key="2">
    <source>
        <dbReference type="Proteomes" id="UP000095192"/>
    </source>
</evidence>
<dbReference type="VEuPathDB" id="ToxoDB:cyc_03308"/>
<protein>
    <submittedName>
        <fullName evidence="1">Uncharacterized protein</fullName>
    </submittedName>
</protein>
<evidence type="ECO:0000313" key="1">
    <source>
        <dbReference type="EMBL" id="OEH78478.1"/>
    </source>
</evidence>
<proteinExistence type="predicted"/>
<gene>
    <name evidence="1" type="ORF">cyc_03308</name>
</gene>
<comment type="caution">
    <text evidence="1">The sequence shown here is derived from an EMBL/GenBank/DDBJ whole genome shotgun (WGS) entry which is preliminary data.</text>
</comment>
<dbReference type="AlphaFoldDB" id="A0A1D3D4X2"/>
<name>A0A1D3D4X2_9EIME</name>
<dbReference type="Proteomes" id="UP000095192">
    <property type="component" value="Unassembled WGS sequence"/>
</dbReference>
<dbReference type="EMBL" id="JROU02000713">
    <property type="protein sequence ID" value="OEH78478.1"/>
    <property type="molecule type" value="Genomic_DNA"/>
</dbReference>
<reference evidence="1 2" key="1">
    <citation type="journal article" date="2016" name="BMC Genomics">
        <title>Comparative genomics reveals Cyclospora cayetanensis possesses coccidia-like metabolism and invasion components but unique surface antigens.</title>
        <authorList>
            <person name="Liu S."/>
            <person name="Wang L."/>
            <person name="Zheng H."/>
            <person name="Xu Z."/>
            <person name="Roellig D.M."/>
            <person name="Li N."/>
            <person name="Frace M.A."/>
            <person name="Tang K."/>
            <person name="Arrowood M.J."/>
            <person name="Moss D.M."/>
            <person name="Zhang L."/>
            <person name="Feng Y."/>
            <person name="Xiao L."/>
        </authorList>
    </citation>
    <scope>NUCLEOTIDE SEQUENCE [LARGE SCALE GENOMIC DNA]</scope>
    <source>
        <strain evidence="1 2">CHN_HEN01</strain>
    </source>
</reference>
<accession>A0A1D3D4X2</accession>